<dbReference type="RefSeq" id="WP_097822099.1">
    <property type="nucleotide sequence ID" value="NZ_NUIQ01000209.1"/>
</dbReference>
<dbReference type="Pfam" id="PF05135">
    <property type="entry name" value="Phage_connect_1"/>
    <property type="match status" value="1"/>
</dbReference>
<proteinExistence type="predicted"/>
<organism evidence="1 2">
    <name type="scientific">Bacillus cereus</name>
    <dbReference type="NCBI Taxonomy" id="1396"/>
    <lineage>
        <taxon>Bacteria</taxon>
        <taxon>Bacillati</taxon>
        <taxon>Bacillota</taxon>
        <taxon>Bacilli</taxon>
        <taxon>Bacillales</taxon>
        <taxon>Bacillaceae</taxon>
        <taxon>Bacillus</taxon>
        <taxon>Bacillus cereus group</taxon>
    </lineage>
</organism>
<dbReference type="CDD" id="cd08054">
    <property type="entry name" value="gp6"/>
    <property type="match status" value="1"/>
</dbReference>
<reference evidence="1 2" key="1">
    <citation type="submission" date="2017-09" db="EMBL/GenBank/DDBJ databases">
        <title>Large-scale bioinformatics analysis of Bacillus genomes uncovers conserved roles of natural products in bacterial physiology.</title>
        <authorList>
            <consortium name="Agbiome Team Llc"/>
            <person name="Bleich R.M."/>
            <person name="Grubbs K.J."/>
            <person name="Santa Maria K.C."/>
            <person name="Allen S.E."/>
            <person name="Farag S."/>
            <person name="Shank E.A."/>
            <person name="Bowers A."/>
        </authorList>
    </citation>
    <scope>NUCLEOTIDE SEQUENCE [LARGE SCALE GENOMIC DNA]</scope>
    <source>
        <strain evidence="1 2">AFS049141</strain>
    </source>
</reference>
<comment type="caution">
    <text evidence="1">The sequence shown here is derived from an EMBL/GenBank/DDBJ whole genome shotgun (WGS) entry which is preliminary data.</text>
</comment>
<accession>A0A9X7C8E1</accession>
<evidence type="ECO:0000313" key="2">
    <source>
        <dbReference type="Proteomes" id="UP000223834"/>
    </source>
</evidence>
<name>A0A9X7C8E1_BACCE</name>
<dbReference type="Proteomes" id="UP000223834">
    <property type="component" value="Unassembled WGS sequence"/>
</dbReference>
<dbReference type="EMBL" id="NUIQ01000209">
    <property type="protein sequence ID" value="PGO67890.1"/>
    <property type="molecule type" value="Genomic_DNA"/>
</dbReference>
<dbReference type="AlphaFoldDB" id="A0A9X7C8E1"/>
<evidence type="ECO:0000313" key="1">
    <source>
        <dbReference type="EMBL" id="PGO67890.1"/>
    </source>
</evidence>
<sequence length="98" mass="11025">MVLTLEEAKKYLRVDGDEEDDLITSFVIAAEIYIKNATSKNVDLKSELAKLAARILISHWHENREAVGKAEQLAFSLQSILVQLQYCGGDSSESREIR</sequence>
<gene>
    <name evidence="1" type="ORF">CN980_22470</name>
</gene>
<dbReference type="InterPro" id="IPR006450">
    <property type="entry name" value="Phage_HK97_gp6-like"/>
</dbReference>
<dbReference type="NCBIfam" id="TIGR01560">
    <property type="entry name" value="put_DNA_pack"/>
    <property type="match status" value="1"/>
</dbReference>
<protein>
    <submittedName>
        <fullName evidence="1">DNA-packaging protein</fullName>
    </submittedName>
</protein>
<dbReference type="InterPro" id="IPR021146">
    <property type="entry name" value="Phage_gp6-like_head-tail"/>
</dbReference>
<dbReference type="Gene3D" id="1.10.3230.30">
    <property type="entry name" value="Phage gp6-like head-tail connector protein"/>
    <property type="match status" value="1"/>
</dbReference>